<dbReference type="Proteomes" id="UP001234297">
    <property type="component" value="Chromosome 5"/>
</dbReference>
<keyword evidence="2" id="KW-1185">Reference proteome</keyword>
<gene>
    <name evidence="1" type="ORF">MRB53_016179</name>
</gene>
<proteinExistence type="predicted"/>
<reference evidence="1 2" key="1">
    <citation type="journal article" date="2022" name="Hortic Res">
        <title>A haplotype resolved chromosomal level avocado genome allows analysis of novel avocado genes.</title>
        <authorList>
            <person name="Nath O."/>
            <person name="Fletcher S.J."/>
            <person name="Hayward A."/>
            <person name="Shaw L.M."/>
            <person name="Masouleh A.K."/>
            <person name="Furtado A."/>
            <person name="Henry R.J."/>
            <person name="Mitter N."/>
        </authorList>
    </citation>
    <scope>NUCLEOTIDE SEQUENCE [LARGE SCALE GENOMIC DNA]</scope>
    <source>
        <strain evidence="2">cv. Hass</strain>
    </source>
</reference>
<dbReference type="EMBL" id="CM056813">
    <property type="protein sequence ID" value="KAJ8639485.1"/>
    <property type="molecule type" value="Genomic_DNA"/>
</dbReference>
<accession>A0ACC2M1G5</accession>
<protein>
    <submittedName>
        <fullName evidence="1">Uncharacterized protein</fullName>
    </submittedName>
</protein>
<sequence>MRLFNTMIFFLEKCLKECLLLLPQVLKKADRQKSICLQYAAAVQWLILSVYIPKADTEIDDNTAIAESVMNLEKEFDAELWSLGPILSTSSQAEPYLTHLAQCILGAGTFDPNAFLVFSYRSLCFVCAHSLYNAGLRFLAQLVSDMEVVQWEARQACLARSALGKIETIKRRREPGLCCFDLPLNALETHDPINPSLEFRKGELHFVILRLSIRYKLCSPNFQP</sequence>
<organism evidence="1 2">
    <name type="scientific">Persea americana</name>
    <name type="common">Avocado</name>
    <dbReference type="NCBI Taxonomy" id="3435"/>
    <lineage>
        <taxon>Eukaryota</taxon>
        <taxon>Viridiplantae</taxon>
        <taxon>Streptophyta</taxon>
        <taxon>Embryophyta</taxon>
        <taxon>Tracheophyta</taxon>
        <taxon>Spermatophyta</taxon>
        <taxon>Magnoliopsida</taxon>
        <taxon>Magnoliidae</taxon>
        <taxon>Laurales</taxon>
        <taxon>Lauraceae</taxon>
        <taxon>Persea</taxon>
    </lineage>
</organism>
<name>A0ACC2M1G5_PERAE</name>
<evidence type="ECO:0000313" key="2">
    <source>
        <dbReference type="Proteomes" id="UP001234297"/>
    </source>
</evidence>
<comment type="caution">
    <text evidence="1">The sequence shown here is derived from an EMBL/GenBank/DDBJ whole genome shotgun (WGS) entry which is preliminary data.</text>
</comment>
<evidence type="ECO:0000313" key="1">
    <source>
        <dbReference type="EMBL" id="KAJ8639485.1"/>
    </source>
</evidence>